<evidence type="ECO:0000313" key="2">
    <source>
        <dbReference type="Proteomes" id="UP001211866"/>
    </source>
</evidence>
<reference evidence="1 2" key="1">
    <citation type="submission" date="2022-05" db="EMBL/GenBank/DDBJ databases">
        <title>Complete sequence of strain NY11312.</title>
        <authorList>
            <person name="Zhou D."/>
        </authorList>
    </citation>
    <scope>NUCLEOTIDE SEQUENCE [LARGE SCALE GENOMIC DNA]</scope>
    <source>
        <strain evidence="1 2">NY11312</strain>
    </source>
</reference>
<protein>
    <recommendedName>
        <fullName evidence="3">Serine protease</fullName>
    </recommendedName>
</protein>
<proteinExistence type="predicted"/>
<evidence type="ECO:0000313" key="1">
    <source>
        <dbReference type="EMBL" id="WBM40052.1"/>
    </source>
</evidence>
<gene>
    <name evidence="1" type="ORF">M2J83_09640</name>
</gene>
<dbReference type="RefSeq" id="WP_270120012.1">
    <property type="nucleotide sequence ID" value="NZ_CP096916.1"/>
</dbReference>
<dbReference type="Proteomes" id="UP001211866">
    <property type="component" value="Chromosome"/>
</dbReference>
<sequence>MGEELILDHDDLHLLHRHYINLTCVDSGQAVMNTNGGKPVRYNFSAFVVRVEAVMLAITAGHVFSDIKKAIAAGSIISNWAIDDSMVNDHGHPVYPIDLDLKRNVFSFDIEGIDYGAYVLSSLEERALTNSGIVPIEKEQWDAEDLSDFPFWTLIGLPTQFAELHHDGPSVKNHVTVRLICLEDPPPGLAGKKYERLYARVVFESVAEHEHQFDIGGMSGGPIFGTRSAPQGNGYDYRLIAIQSSWDERGHVAMCPAQPFLRVLANTIKESAETGAKLPDR</sequence>
<accession>A0ABY7NCB1</accession>
<keyword evidence="2" id="KW-1185">Reference proteome</keyword>
<name>A0ABY7NCB1_ALCFA</name>
<organism evidence="1 2">
    <name type="scientific">Alcaligenes faecalis</name>
    <dbReference type="NCBI Taxonomy" id="511"/>
    <lineage>
        <taxon>Bacteria</taxon>
        <taxon>Pseudomonadati</taxon>
        <taxon>Pseudomonadota</taxon>
        <taxon>Betaproteobacteria</taxon>
        <taxon>Burkholderiales</taxon>
        <taxon>Alcaligenaceae</taxon>
        <taxon>Alcaligenes</taxon>
    </lineage>
</organism>
<dbReference type="EMBL" id="CP096916">
    <property type="protein sequence ID" value="WBM40052.1"/>
    <property type="molecule type" value="Genomic_DNA"/>
</dbReference>
<evidence type="ECO:0008006" key="3">
    <source>
        <dbReference type="Google" id="ProtNLM"/>
    </source>
</evidence>